<dbReference type="Pfam" id="PF13181">
    <property type="entry name" value="TPR_8"/>
    <property type="match status" value="1"/>
</dbReference>
<sequence>MVIAQRSLRVVLACALALLALACTARAHAPVLPNLPNLPPNLHAALSTVDVSKCPEHKSGHRRANTAGNAHLKRGAHDTALACYVAALSSKMNFPPALYGVGETFARRAPGGFELARESFELALRHWPEYADAAIALGDLWSAVRGDRARAETYYARATKAKPGDALSWEALASNQYEDGRLDDALASYNEALNAVRQAPGLYFSRGKVHRAKKDYGACVEDAQQALKLAENFGQAYHLLATCEEKLLGAAALEVDAHYRAAIEHEPEFADHFLDFVHFIYRNDESRLKEAREILSKAHASMEDNGERAKLERGTREFEEFASRRAHDNSEL</sequence>
<dbReference type="Proteomes" id="UP000001568">
    <property type="component" value="Chromosome 3"/>
</dbReference>
<reference evidence="5 6" key="1">
    <citation type="journal article" date="2007" name="Proc. Natl. Acad. Sci. U.S.A.">
        <title>The tiny eukaryote Ostreococcus provides genomic insights into the paradox of plankton speciation.</title>
        <authorList>
            <person name="Palenik B."/>
            <person name="Grimwood J."/>
            <person name="Aerts A."/>
            <person name="Rouze P."/>
            <person name="Salamov A."/>
            <person name="Putnam N."/>
            <person name="Dupont C."/>
            <person name="Jorgensen R."/>
            <person name="Derelle E."/>
            <person name="Rombauts S."/>
            <person name="Zhou K."/>
            <person name="Otillar R."/>
            <person name="Merchant S.S."/>
            <person name="Podell S."/>
            <person name="Gaasterland T."/>
            <person name="Napoli C."/>
            <person name="Gendler K."/>
            <person name="Manuell A."/>
            <person name="Tai V."/>
            <person name="Vallon O."/>
            <person name="Piganeau G."/>
            <person name="Jancek S."/>
            <person name="Heijde M."/>
            <person name="Jabbari K."/>
            <person name="Bowler C."/>
            <person name="Lohr M."/>
            <person name="Robbens S."/>
            <person name="Werner G."/>
            <person name="Dubchak I."/>
            <person name="Pazour G.J."/>
            <person name="Ren Q."/>
            <person name="Paulsen I."/>
            <person name="Delwiche C."/>
            <person name="Schmutz J."/>
            <person name="Rokhsar D."/>
            <person name="Van de Peer Y."/>
            <person name="Moreau H."/>
            <person name="Grigoriev I.V."/>
        </authorList>
    </citation>
    <scope>NUCLEOTIDE SEQUENCE [LARGE SCALE GENOMIC DNA]</scope>
    <source>
        <strain evidence="5 6">CCE9901</strain>
    </source>
</reference>
<organism evidence="5 6">
    <name type="scientific">Ostreococcus lucimarinus (strain CCE9901)</name>
    <dbReference type="NCBI Taxonomy" id="436017"/>
    <lineage>
        <taxon>Eukaryota</taxon>
        <taxon>Viridiplantae</taxon>
        <taxon>Chlorophyta</taxon>
        <taxon>Mamiellophyceae</taxon>
        <taxon>Mamiellales</taxon>
        <taxon>Bathycoccaceae</taxon>
        <taxon>Ostreococcus</taxon>
    </lineage>
</organism>
<dbReference type="PANTHER" id="PTHR12558:SF13">
    <property type="entry name" value="CELL DIVISION CYCLE PROTEIN 27 HOMOLOG"/>
    <property type="match status" value="1"/>
</dbReference>
<dbReference type="OMA" id="KMNFPPA"/>
<dbReference type="EMBL" id="CP000583">
    <property type="protein sequence ID" value="ABO95002.1"/>
    <property type="molecule type" value="Genomic_DNA"/>
</dbReference>
<feature type="signal peptide" evidence="4">
    <location>
        <begin position="1"/>
        <end position="27"/>
    </location>
</feature>
<dbReference type="InterPro" id="IPR011990">
    <property type="entry name" value="TPR-like_helical_dom_sf"/>
</dbReference>
<dbReference type="Gramene" id="ABO95002">
    <property type="protein sequence ID" value="ABO95002"/>
    <property type="gene ID" value="OSTLU_14685"/>
</dbReference>
<evidence type="ECO:0000256" key="3">
    <source>
        <dbReference type="SAM" id="MobiDB-lite"/>
    </source>
</evidence>
<protein>
    <submittedName>
        <fullName evidence="5">Uncharacterized protein</fullName>
    </submittedName>
</protein>
<gene>
    <name evidence="5" type="ORF">OSTLU_14685</name>
</gene>
<dbReference type="KEGG" id="olu:OSTLU_14685"/>
<name>A4RUP5_OSTLU</name>
<feature type="region of interest" description="Disordered" evidence="3">
    <location>
        <begin position="299"/>
        <end position="332"/>
    </location>
</feature>
<dbReference type="Gene3D" id="1.25.40.10">
    <property type="entry name" value="Tetratricopeptide repeat domain"/>
    <property type="match status" value="1"/>
</dbReference>
<evidence type="ECO:0000313" key="5">
    <source>
        <dbReference type="EMBL" id="ABO95002.1"/>
    </source>
</evidence>
<dbReference type="STRING" id="436017.A4RUP5"/>
<feature type="chain" id="PRO_5002673010" evidence="4">
    <location>
        <begin position="28"/>
        <end position="332"/>
    </location>
</feature>
<keyword evidence="1" id="KW-0802">TPR repeat</keyword>
<dbReference type="SUPFAM" id="SSF48452">
    <property type="entry name" value="TPR-like"/>
    <property type="match status" value="1"/>
</dbReference>
<dbReference type="SMART" id="SM00028">
    <property type="entry name" value="TPR"/>
    <property type="match status" value="4"/>
</dbReference>
<accession>A4RUP5</accession>
<comment type="similarity">
    <text evidence="2">Belongs to the APC3/CDC27 family.</text>
</comment>
<dbReference type="InterPro" id="IPR019734">
    <property type="entry name" value="TPR_rpt"/>
</dbReference>
<dbReference type="HOGENOM" id="CLU_864202_0_0_1"/>
<evidence type="ECO:0000313" key="6">
    <source>
        <dbReference type="Proteomes" id="UP000001568"/>
    </source>
</evidence>
<evidence type="ECO:0000256" key="2">
    <source>
        <dbReference type="ARBA" id="ARBA00038210"/>
    </source>
</evidence>
<dbReference type="OrthoDB" id="421121at2759"/>
<keyword evidence="4" id="KW-0732">Signal</keyword>
<proteinExistence type="inferred from homology"/>
<evidence type="ECO:0000256" key="1">
    <source>
        <dbReference type="ARBA" id="ARBA00022803"/>
    </source>
</evidence>
<dbReference type="eggNOG" id="KOG4626">
    <property type="taxonomic scope" value="Eukaryota"/>
</dbReference>
<dbReference type="AlphaFoldDB" id="A4RUP5"/>
<keyword evidence="6" id="KW-1185">Reference proteome</keyword>
<dbReference type="GeneID" id="5000720"/>
<dbReference type="PANTHER" id="PTHR12558">
    <property type="entry name" value="CELL DIVISION CYCLE 16,23,27"/>
    <property type="match status" value="1"/>
</dbReference>
<dbReference type="PROSITE" id="PS51257">
    <property type="entry name" value="PROKAR_LIPOPROTEIN"/>
    <property type="match status" value="1"/>
</dbReference>
<dbReference type="RefSeq" id="XP_001416709.1">
    <property type="nucleotide sequence ID" value="XM_001416672.1"/>
</dbReference>
<evidence type="ECO:0000256" key="4">
    <source>
        <dbReference type="SAM" id="SignalP"/>
    </source>
</evidence>